<dbReference type="InterPro" id="IPR031410">
    <property type="entry name" value="SAXO4"/>
</dbReference>
<accession>A0A3Q1FGB5</accession>
<evidence type="ECO:0000256" key="1">
    <source>
        <dbReference type="SAM" id="MobiDB-lite"/>
    </source>
</evidence>
<dbReference type="GO" id="GO:0019902">
    <property type="term" value="F:phosphatase binding"/>
    <property type="evidence" value="ECO:0007669"/>
    <property type="project" value="TreeGrafter"/>
</dbReference>
<dbReference type="GeneTree" id="ENSGT00730000113054"/>
<sequence length="365" mass="40334">MEGRKGPRSDVTEQSQMAEQGRIATPTVGATDRRGRLTSNMLLNAAYGRMSFTSCLGRPSKTGFTSNQRPAIYYTPSLDQTDNPQFGLSLSDSYMSQTKLHYQPHIQSDYLPNIINKPRDSGFLQTRTQPKTAAMEEKTEYQRSFLDFPLPPAVSRYHVTVGPKTETGFTEGRDLTFFTFQEKNNCTGTEAILGVCSRSCRESGFTQGVAAPLACPSSLLPSPETKSNAPTLKAIGRKEPTGFLLAAQSNQIFPKTPLDGSHFSTHYKSTFCHHADLEKLKSGPTCAGIISTKMDNSYTRREMDRYIHAAALSPTMHMFSMTHMIHFHSTGSSLGVRPPRSSDASCRAAHHKNKCFLLCLLTLLV</sequence>
<dbReference type="STRING" id="80966.ENSAPOP00000014927"/>
<evidence type="ECO:0000313" key="3">
    <source>
        <dbReference type="Proteomes" id="UP000257200"/>
    </source>
</evidence>
<reference evidence="2" key="1">
    <citation type="submission" date="2025-08" db="UniProtKB">
        <authorList>
            <consortium name="Ensembl"/>
        </authorList>
    </citation>
    <scope>IDENTIFICATION</scope>
</reference>
<dbReference type="PANTHER" id="PTHR34349">
    <property type="entry name" value="PROTEIN PHOSPHATASE 1 REGULATORY SUBUNIT 32"/>
    <property type="match status" value="1"/>
</dbReference>
<keyword evidence="3" id="KW-1185">Reference proteome</keyword>
<dbReference type="Ensembl" id="ENSAPOT00000033021.1">
    <property type="protein sequence ID" value="ENSAPOP00000014927.1"/>
    <property type="gene ID" value="ENSAPOG00000017852.1"/>
</dbReference>
<dbReference type="PANTHER" id="PTHR34349:SF1">
    <property type="entry name" value="PROTEIN PHOSPHATASE 1 REGULATORY SUBUNIT 32"/>
    <property type="match status" value="1"/>
</dbReference>
<reference evidence="2" key="2">
    <citation type="submission" date="2025-09" db="UniProtKB">
        <authorList>
            <consortium name="Ensembl"/>
        </authorList>
    </citation>
    <scope>IDENTIFICATION</scope>
</reference>
<dbReference type="Proteomes" id="UP000257200">
    <property type="component" value="Unplaced"/>
</dbReference>
<organism evidence="2 3">
    <name type="scientific">Acanthochromis polyacanthus</name>
    <name type="common">spiny chromis</name>
    <dbReference type="NCBI Taxonomy" id="80966"/>
    <lineage>
        <taxon>Eukaryota</taxon>
        <taxon>Metazoa</taxon>
        <taxon>Chordata</taxon>
        <taxon>Craniata</taxon>
        <taxon>Vertebrata</taxon>
        <taxon>Euteleostomi</taxon>
        <taxon>Actinopterygii</taxon>
        <taxon>Neopterygii</taxon>
        <taxon>Teleostei</taxon>
        <taxon>Neoteleostei</taxon>
        <taxon>Acanthomorphata</taxon>
        <taxon>Ovalentaria</taxon>
        <taxon>Pomacentridae</taxon>
        <taxon>Acanthochromis</taxon>
    </lineage>
</organism>
<evidence type="ECO:0000313" key="2">
    <source>
        <dbReference type="Ensembl" id="ENSAPOP00000014927.1"/>
    </source>
</evidence>
<dbReference type="Pfam" id="PF15691">
    <property type="entry name" value="PPP1R32"/>
    <property type="match status" value="1"/>
</dbReference>
<protein>
    <submittedName>
        <fullName evidence="2">Stabilizer of axonemal microtubules 4</fullName>
    </submittedName>
</protein>
<name>A0A3Q1FGB5_9TELE</name>
<dbReference type="InParanoid" id="A0A3Q1FGB5"/>
<proteinExistence type="predicted"/>
<feature type="compositionally biased region" description="Basic and acidic residues" evidence="1">
    <location>
        <begin position="1"/>
        <end position="11"/>
    </location>
</feature>
<feature type="region of interest" description="Disordered" evidence="1">
    <location>
        <begin position="1"/>
        <end position="29"/>
    </location>
</feature>
<dbReference type="AlphaFoldDB" id="A0A3Q1FGB5"/>